<dbReference type="GO" id="GO:0042910">
    <property type="term" value="F:xenobiotic transmembrane transporter activity"/>
    <property type="evidence" value="ECO:0007669"/>
    <property type="project" value="InterPro"/>
</dbReference>
<dbReference type="InterPro" id="IPR045069">
    <property type="entry name" value="MATE_euk"/>
</dbReference>
<keyword evidence="8" id="KW-1185">Reference proteome</keyword>
<evidence type="ECO:0000256" key="4">
    <source>
        <dbReference type="ARBA" id="ARBA00022989"/>
    </source>
</evidence>
<dbReference type="Pfam" id="PF01554">
    <property type="entry name" value="MatE"/>
    <property type="match status" value="2"/>
</dbReference>
<evidence type="ECO:0000256" key="2">
    <source>
        <dbReference type="ARBA" id="ARBA00010199"/>
    </source>
</evidence>
<dbReference type="GO" id="GO:0015297">
    <property type="term" value="F:antiporter activity"/>
    <property type="evidence" value="ECO:0007669"/>
    <property type="project" value="InterPro"/>
</dbReference>
<name>A0AA88WZP3_9ASTE</name>
<reference evidence="7" key="1">
    <citation type="submission" date="2022-12" db="EMBL/GenBank/DDBJ databases">
        <title>Draft genome assemblies for two species of Escallonia (Escalloniales).</title>
        <authorList>
            <person name="Chanderbali A."/>
            <person name="Dervinis C."/>
            <person name="Anghel I."/>
            <person name="Soltis D."/>
            <person name="Soltis P."/>
            <person name="Zapata F."/>
        </authorList>
    </citation>
    <scope>NUCLEOTIDE SEQUENCE</scope>
    <source>
        <strain evidence="7">UCBG64.0493</strain>
        <tissue evidence="7">Leaf</tissue>
    </source>
</reference>
<feature type="non-terminal residue" evidence="7">
    <location>
        <position position="1"/>
    </location>
</feature>
<keyword evidence="4 6" id="KW-1133">Transmembrane helix</keyword>
<feature type="transmembrane region" description="Helical" evidence="6">
    <location>
        <begin position="412"/>
        <end position="431"/>
    </location>
</feature>
<dbReference type="EMBL" id="JAVXUP010000127">
    <property type="protein sequence ID" value="KAK3037206.1"/>
    <property type="molecule type" value="Genomic_DNA"/>
</dbReference>
<dbReference type="AlphaFoldDB" id="A0AA88WZP3"/>
<evidence type="ECO:0000256" key="1">
    <source>
        <dbReference type="ARBA" id="ARBA00004141"/>
    </source>
</evidence>
<feature type="transmembrane region" description="Helical" evidence="6">
    <location>
        <begin position="75"/>
        <end position="94"/>
    </location>
</feature>
<feature type="transmembrane region" description="Helical" evidence="6">
    <location>
        <begin position="217"/>
        <end position="240"/>
    </location>
</feature>
<feature type="transmembrane region" description="Helical" evidence="6">
    <location>
        <begin position="380"/>
        <end position="400"/>
    </location>
</feature>
<dbReference type="GO" id="GO:1990961">
    <property type="term" value="P:xenobiotic detoxification by transmembrane export across the plasma membrane"/>
    <property type="evidence" value="ECO:0007669"/>
    <property type="project" value="InterPro"/>
</dbReference>
<comment type="subcellular location">
    <subcellularLocation>
        <location evidence="1">Membrane</location>
        <topology evidence="1">Multi-pass membrane protein</topology>
    </subcellularLocation>
</comment>
<dbReference type="NCBIfam" id="TIGR00797">
    <property type="entry name" value="matE"/>
    <property type="match status" value="1"/>
</dbReference>
<feature type="transmembrane region" description="Helical" evidence="6">
    <location>
        <begin position="350"/>
        <end position="373"/>
    </location>
</feature>
<feature type="transmembrane region" description="Helical" evidence="6">
    <location>
        <begin position="124"/>
        <end position="145"/>
    </location>
</feature>
<proteinExistence type="inferred from homology"/>
<gene>
    <name evidence="7" type="ORF">RJ639_030099</name>
</gene>
<dbReference type="GO" id="GO:0016020">
    <property type="term" value="C:membrane"/>
    <property type="evidence" value="ECO:0007669"/>
    <property type="project" value="UniProtKB-SubCell"/>
</dbReference>
<sequence length="473" mass="52152">METPLLNGFSGEHQLKAFDGDYRPAKGWREWRSVFWIETVKVWKIGGPIVLTNLCQIGVNTVTSMFVGHIGDIELSAVSIAMTVINVFSFGFLLGMGSALETLCGQAFGAGQVHMLGIYVQRSWIILLVTCLLLLPIYLFATPVLKLLGQEADIADVAGTFSIKIIPQMFSLAINFPIQKLLQAQSKVNVVMWIAVVALIAHVGLLWLFIIEFGWGLNGAAAAFDITSWATVVAQVIYVVNWCNEGWTGFSWAAFNELWAFVRLSVSSAFMLCLELWYFMSIIILSGHFQDAVIAVGSLSICMNINGIEAMFFIGSLLVGIISVIVVMAARKHIAIFFTNTEALQQAVAHLAYLLSLVLILNSVQPVISGVAIGGGWQGLVAYINLACYYVLGLPLGYLLGYPANLGVEGLWGGMIVGTALQTLILVFVLYRTNWNKEVEEITERMRKWGGQDIREEKRREDKPIMISLHKSN</sequence>
<feature type="transmembrane region" description="Helical" evidence="6">
    <location>
        <begin position="157"/>
        <end position="178"/>
    </location>
</feature>
<dbReference type="InterPro" id="IPR002528">
    <property type="entry name" value="MATE_fam"/>
</dbReference>
<evidence type="ECO:0000313" key="7">
    <source>
        <dbReference type="EMBL" id="KAK3037206.1"/>
    </source>
</evidence>
<keyword evidence="3 6" id="KW-0812">Transmembrane</keyword>
<comment type="caution">
    <text evidence="6">Lacks conserved residue(s) required for the propagation of feature annotation.</text>
</comment>
<evidence type="ECO:0000256" key="6">
    <source>
        <dbReference type="RuleBase" id="RU004914"/>
    </source>
</evidence>
<evidence type="ECO:0000256" key="3">
    <source>
        <dbReference type="ARBA" id="ARBA00022692"/>
    </source>
</evidence>
<evidence type="ECO:0000256" key="5">
    <source>
        <dbReference type="ARBA" id="ARBA00023136"/>
    </source>
</evidence>
<protein>
    <recommendedName>
        <fullName evidence="6">Protein DETOXIFICATION</fullName>
    </recommendedName>
    <alternativeName>
        <fullName evidence="6">Multidrug and toxic compound extrusion protein</fullName>
    </alternativeName>
</protein>
<dbReference type="CDD" id="cd13132">
    <property type="entry name" value="MATE_eukaryotic"/>
    <property type="match status" value="1"/>
</dbReference>
<feature type="transmembrane region" description="Helical" evidence="6">
    <location>
        <begin position="190"/>
        <end position="211"/>
    </location>
</feature>
<dbReference type="PANTHER" id="PTHR11206">
    <property type="entry name" value="MULTIDRUG RESISTANCE PROTEIN"/>
    <property type="match status" value="1"/>
</dbReference>
<keyword evidence="5 6" id="KW-0472">Membrane</keyword>
<comment type="similarity">
    <text evidence="2 6">Belongs to the multi antimicrobial extrusion (MATE) (TC 2.A.66.1) family.</text>
</comment>
<organism evidence="7 8">
    <name type="scientific">Escallonia herrerae</name>
    <dbReference type="NCBI Taxonomy" id="1293975"/>
    <lineage>
        <taxon>Eukaryota</taxon>
        <taxon>Viridiplantae</taxon>
        <taxon>Streptophyta</taxon>
        <taxon>Embryophyta</taxon>
        <taxon>Tracheophyta</taxon>
        <taxon>Spermatophyta</taxon>
        <taxon>Magnoliopsida</taxon>
        <taxon>eudicotyledons</taxon>
        <taxon>Gunneridae</taxon>
        <taxon>Pentapetalae</taxon>
        <taxon>asterids</taxon>
        <taxon>campanulids</taxon>
        <taxon>Escalloniales</taxon>
        <taxon>Escalloniaceae</taxon>
        <taxon>Escallonia</taxon>
    </lineage>
</organism>
<comment type="caution">
    <text evidence="7">The sequence shown here is derived from an EMBL/GenBank/DDBJ whole genome shotgun (WGS) entry which is preliminary data.</text>
</comment>
<feature type="transmembrane region" description="Helical" evidence="6">
    <location>
        <begin position="311"/>
        <end position="330"/>
    </location>
</feature>
<accession>A0AA88WZP3</accession>
<evidence type="ECO:0000313" key="8">
    <source>
        <dbReference type="Proteomes" id="UP001188597"/>
    </source>
</evidence>
<dbReference type="Proteomes" id="UP001188597">
    <property type="component" value="Unassembled WGS sequence"/>
</dbReference>